<evidence type="ECO:0000259" key="5">
    <source>
        <dbReference type="Pfam" id="PF00496"/>
    </source>
</evidence>
<dbReference type="GO" id="GO:1904680">
    <property type="term" value="F:peptide transmembrane transporter activity"/>
    <property type="evidence" value="ECO:0007669"/>
    <property type="project" value="TreeGrafter"/>
</dbReference>
<dbReference type="PANTHER" id="PTHR30290:SF10">
    <property type="entry name" value="PERIPLASMIC OLIGOPEPTIDE-BINDING PROTEIN-RELATED"/>
    <property type="match status" value="1"/>
</dbReference>
<sequence length="518" mass="56355">MTQLPITRRSALAGLAAATALPDLSFAQGAPKTGGTPKSGGTLKISHPTRVASLNVLQISGPAEYLAVDMLYSGLTRMGPDMRAQPDLALEWSADADAKSFVFKLKPNVTFHDGKPFTAEDVVATIKTIQDPKSASPARTVLSMIGDVAAVDPLTVKFTLTSSYADLPISLAHANARIVSAETLKGPLTALDTKANGTGPFKQESFDSARMLKLVKNPAYHQPGKPYLDAVEMHLFPDLAAETQNYLSGAVDAMLEVQQADFKRISTAPGSVGVRTPSGRFVNVVMRQDQKPFDDVRVRRAMAMAIDRPTLVDIILEGYGRPAGDNVISPGYRYLLETTAPKYDPAAAKKLLAEAGYPNGLKIPLICSNRPAIRSQVGIAIKEMAKPAGFDIDVQTMPHDTYLANVWMKGQFYIGYWGMQSTEDQAFTLLFTTDAAFADTAWNSKEFDALVAKGRATIDDAERRKIYAEAQALMVRDVPSVIPFFQDVLTANRSYVKNWGGHPLARYFFVENVWLDKA</sequence>
<keyword evidence="4" id="KW-0732">Signal</keyword>
<dbReference type="RefSeq" id="WP_103720403.1">
    <property type="nucleotide sequence ID" value="NZ_PQFZ01000017.1"/>
</dbReference>
<evidence type="ECO:0000256" key="1">
    <source>
        <dbReference type="ARBA" id="ARBA00004418"/>
    </source>
</evidence>
<dbReference type="Gene3D" id="3.90.76.10">
    <property type="entry name" value="Dipeptide-binding Protein, Domain 1"/>
    <property type="match status" value="1"/>
</dbReference>
<keyword evidence="3" id="KW-0813">Transport</keyword>
<dbReference type="Pfam" id="PF00496">
    <property type="entry name" value="SBP_bac_5"/>
    <property type="match status" value="1"/>
</dbReference>
<dbReference type="PIRSF" id="PIRSF002741">
    <property type="entry name" value="MppA"/>
    <property type="match status" value="1"/>
</dbReference>
<keyword evidence="7" id="KW-1185">Reference proteome</keyword>
<dbReference type="PROSITE" id="PS51318">
    <property type="entry name" value="TAT"/>
    <property type="match status" value="1"/>
</dbReference>
<dbReference type="InterPro" id="IPR006311">
    <property type="entry name" value="TAT_signal"/>
</dbReference>
<evidence type="ECO:0000313" key="7">
    <source>
        <dbReference type="Proteomes" id="UP000236919"/>
    </source>
</evidence>
<dbReference type="GO" id="GO:0030288">
    <property type="term" value="C:outer membrane-bounded periplasmic space"/>
    <property type="evidence" value="ECO:0007669"/>
    <property type="project" value="UniProtKB-ARBA"/>
</dbReference>
<dbReference type="AlphaFoldDB" id="A0A2S4LZ59"/>
<dbReference type="GO" id="GO:0015833">
    <property type="term" value="P:peptide transport"/>
    <property type="evidence" value="ECO:0007669"/>
    <property type="project" value="TreeGrafter"/>
</dbReference>
<proteinExistence type="inferred from homology"/>
<comment type="subcellular location">
    <subcellularLocation>
        <location evidence="1">Periplasm</location>
    </subcellularLocation>
</comment>
<evidence type="ECO:0000313" key="6">
    <source>
        <dbReference type="EMBL" id="POR47746.1"/>
    </source>
</evidence>
<comment type="caution">
    <text evidence="6">The sequence shown here is derived from an EMBL/GenBank/DDBJ whole genome shotgun (WGS) entry which is preliminary data.</text>
</comment>
<dbReference type="Gene3D" id="3.10.105.10">
    <property type="entry name" value="Dipeptide-binding Protein, Domain 3"/>
    <property type="match status" value="1"/>
</dbReference>
<evidence type="ECO:0000256" key="3">
    <source>
        <dbReference type="ARBA" id="ARBA00022448"/>
    </source>
</evidence>
<dbReference type="SUPFAM" id="SSF53850">
    <property type="entry name" value="Periplasmic binding protein-like II"/>
    <property type="match status" value="1"/>
</dbReference>
<gene>
    <name evidence="6" type="ORF">CYD53_11710</name>
</gene>
<dbReference type="OrthoDB" id="9803988at2"/>
<dbReference type="InterPro" id="IPR030678">
    <property type="entry name" value="Peptide/Ni-bd"/>
</dbReference>
<name>A0A2S4LZ59_9HYPH</name>
<dbReference type="GO" id="GO:0043190">
    <property type="term" value="C:ATP-binding cassette (ABC) transporter complex"/>
    <property type="evidence" value="ECO:0007669"/>
    <property type="project" value="InterPro"/>
</dbReference>
<dbReference type="InterPro" id="IPR039424">
    <property type="entry name" value="SBP_5"/>
</dbReference>
<evidence type="ECO:0000256" key="4">
    <source>
        <dbReference type="ARBA" id="ARBA00022729"/>
    </source>
</evidence>
<reference evidence="6 7" key="1">
    <citation type="submission" date="2018-01" db="EMBL/GenBank/DDBJ databases">
        <title>Genomic Encyclopedia of Type Strains, Phase III (KMG-III): the genomes of soil and plant-associated and newly described type strains.</title>
        <authorList>
            <person name="Whitman W."/>
        </authorList>
    </citation>
    <scope>NUCLEOTIDE SEQUENCE [LARGE SCALE GENOMIC DNA]</scope>
    <source>
        <strain evidence="6 7">1131</strain>
    </source>
</reference>
<evidence type="ECO:0000256" key="2">
    <source>
        <dbReference type="ARBA" id="ARBA00005695"/>
    </source>
</evidence>
<accession>A0A2S4LZ59</accession>
<dbReference type="Proteomes" id="UP000236919">
    <property type="component" value="Unassembled WGS sequence"/>
</dbReference>
<comment type="similarity">
    <text evidence="2">Belongs to the bacterial solute-binding protein 5 family.</text>
</comment>
<organism evidence="6 7">
    <name type="scientific">Bosea psychrotolerans</name>
    <dbReference type="NCBI Taxonomy" id="1871628"/>
    <lineage>
        <taxon>Bacteria</taxon>
        <taxon>Pseudomonadati</taxon>
        <taxon>Pseudomonadota</taxon>
        <taxon>Alphaproteobacteria</taxon>
        <taxon>Hyphomicrobiales</taxon>
        <taxon>Boseaceae</taxon>
        <taxon>Bosea</taxon>
    </lineage>
</organism>
<dbReference type="InterPro" id="IPR000914">
    <property type="entry name" value="SBP_5_dom"/>
</dbReference>
<dbReference type="CDD" id="cd08503">
    <property type="entry name" value="PBP2_NikA_DppA_OppA_like_17"/>
    <property type="match status" value="1"/>
</dbReference>
<dbReference type="EMBL" id="PQFZ01000017">
    <property type="protein sequence ID" value="POR47746.1"/>
    <property type="molecule type" value="Genomic_DNA"/>
</dbReference>
<feature type="domain" description="Solute-binding protein family 5" evidence="5">
    <location>
        <begin position="85"/>
        <end position="435"/>
    </location>
</feature>
<dbReference type="PANTHER" id="PTHR30290">
    <property type="entry name" value="PERIPLASMIC BINDING COMPONENT OF ABC TRANSPORTER"/>
    <property type="match status" value="1"/>
</dbReference>
<protein>
    <submittedName>
        <fullName evidence="6">Peptide/nickel transport system substrate-binding protein</fullName>
    </submittedName>
</protein>
<dbReference type="Gene3D" id="3.40.190.10">
    <property type="entry name" value="Periplasmic binding protein-like II"/>
    <property type="match status" value="1"/>
</dbReference>